<dbReference type="NCBIfam" id="NF041083">
    <property type="entry name" value="thermosome_beta"/>
    <property type="match status" value="1"/>
</dbReference>
<dbReference type="Gramene" id="EFJ38640">
    <property type="protein sequence ID" value="EFJ38640"/>
    <property type="gene ID" value="SELMODRAFT_229930"/>
</dbReference>
<evidence type="ECO:0000256" key="2">
    <source>
        <dbReference type="ARBA" id="ARBA00008020"/>
    </source>
</evidence>
<dbReference type="InParanoid" id="D8QMT6"/>
<dbReference type="InterPro" id="IPR027409">
    <property type="entry name" value="GroEL-like_apical_dom_sf"/>
</dbReference>
<protein>
    <recommendedName>
        <fullName evidence="3 10">T-complex protein 1 subunit gamma</fullName>
    </recommendedName>
</protein>
<evidence type="ECO:0000256" key="5">
    <source>
        <dbReference type="ARBA" id="ARBA00022741"/>
    </source>
</evidence>
<dbReference type="GO" id="GO:0005832">
    <property type="term" value="C:chaperonin-containing T-complex"/>
    <property type="evidence" value="ECO:0000318"/>
    <property type="project" value="GO_Central"/>
</dbReference>
<dbReference type="InterPro" id="IPR012719">
    <property type="entry name" value="Chap_CCT_gamma"/>
</dbReference>
<evidence type="ECO:0000256" key="7">
    <source>
        <dbReference type="ARBA" id="ARBA00023186"/>
    </source>
</evidence>
<dbReference type="Gene3D" id="1.10.560.10">
    <property type="entry name" value="GroEL-like equatorial domain"/>
    <property type="match status" value="1"/>
</dbReference>
<dbReference type="CDD" id="cd03337">
    <property type="entry name" value="TCP1_gamma"/>
    <property type="match status" value="1"/>
</dbReference>
<evidence type="ECO:0000256" key="10">
    <source>
        <dbReference type="RuleBase" id="RU004191"/>
    </source>
</evidence>
<evidence type="ECO:0000256" key="9">
    <source>
        <dbReference type="RuleBase" id="RU004187"/>
    </source>
</evidence>
<evidence type="ECO:0000256" key="8">
    <source>
        <dbReference type="ARBA" id="ARBA00024677"/>
    </source>
</evidence>
<dbReference type="InterPro" id="IPR002423">
    <property type="entry name" value="Cpn60/GroEL/TCP-1"/>
</dbReference>
<dbReference type="PANTHER" id="PTHR11353">
    <property type="entry name" value="CHAPERONIN"/>
    <property type="match status" value="1"/>
</dbReference>
<dbReference type="GO" id="GO:0006457">
    <property type="term" value="P:protein folding"/>
    <property type="evidence" value="ECO:0000318"/>
    <property type="project" value="GO_Central"/>
</dbReference>
<comment type="similarity">
    <text evidence="2 9">Belongs to the TCP-1 chaperonin family.</text>
</comment>
<keyword evidence="4" id="KW-0963">Cytoplasm</keyword>
<dbReference type="GO" id="GO:0051082">
    <property type="term" value="F:unfolded protein binding"/>
    <property type="evidence" value="ECO:0000318"/>
    <property type="project" value="GO_Central"/>
</dbReference>
<dbReference type="InterPro" id="IPR053374">
    <property type="entry name" value="TCP-1_chaperonin"/>
</dbReference>
<evidence type="ECO:0000313" key="13">
    <source>
        <dbReference type="Proteomes" id="UP000001514"/>
    </source>
</evidence>
<keyword evidence="6 9" id="KW-0067">ATP-binding</keyword>
<dbReference type="STRING" id="88036.D8QMT6"/>
<dbReference type="GO" id="GO:0140662">
    <property type="term" value="F:ATP-dependent protein folding chaperone"/>
    <property type="evidence" value="ECO:0007669"/>
    <property type="project" value="InterPro"/>
</dbReference>
<dbReference type="EMBL" id="GL377565">
    <property type="protein sequence ID" value="EFJ38640.1"/>
    <property type="molecule type" value="Genomic_DNA"/>
</dbReference>
<organism evidence="13">
    <name type="scientific">Selaginella moellendorffii</name>
    <name type="common">Spikemoss</name>
    <dbReference type="NCBI Taxonomy" id="88036"/>
    <lineage>
        <taxon>Eukaryota</taxon>
        <taxon>Viridiplantae</taxon>
        <taxon>Streptophyta</taxon>
        <taxon>Embryophyta</taxon>
        <taxon>Tracheophyta</taxon>
        <taxon>Lycopodiopsida</taxon>
        <taxon>Selaginellales</taxon>
        <taxon>Selaginellaceae</taxon>
        <taxon>Selaginella</taxon>
    </lineage>
</organism>
<dbReference type="InterPro" id="IPR054827">
    <property type="entry name" value="thermosome_alpha"/>
</dbReference>
<dbReference type="GO" id="GO:0016887">
    <property type="term" value="F:ATP hydrolysis activity"/>
    <property type="evidence" value="ECO:0007669"/>
    <property type="project" value="InterPro"/>
</dbReference>
<dbReference type="KEGG" id="smo:SELMODRAFT_229930"/>
<dbReference type="PROSITE" id="PS00995">
    <property type="entry name" value="TCP1_3"/>
    <property type="match status" value="1"/>
</dbReference>
<evidence type="ECO:0000256" key="4">
    <source>
        <dbReference type="ARBA" id="ARBA00022490"/>
    </source>
</evidence>
<reference evidence="12 13" key="1">
    <citation type="journal article" date="2011" name="Science">
        <title>The Selaginella genome identifies genetic changes associated with the evolution of vascular plants.</title>
        <authorList>
            <person name="Banks J.A."/>
            <person name="Nishiyama T."/>
            <person name="Hasebe M."/>
            <person name="Bowman J.L."/>
            <person name="Gribskov M."/>
            <person name="dePamphilis C."/>
            <person name="Albert V.A."/>
            <person name="Aono N."/>
            <person name="Aoyama T."/>
            <person name="Ambrose B.A."/>
            <person name="Ashton N.W."/>
            <person name="Axtell M.J."/>
            <person name="Barker E."/>
            <person name="Barker M.S."/>
            <person name="Bennetzen J.L."/>
            <person name="Bonawitz N.D."/>
            <person name="Chapple C."/>
            <person name="Cheng C."/>
            <person name="Correa L.G."/>
            <person name="Dacre M."/>
            <person name="DeBarry J."/>
            <person name="Dreyer I."/>
            <person name="Elias M."/>
            <person name="Engstrom E.M."/>
            <person name="Estelle M."/>
            <person name="Feng L."/>
            <person name="Finet C."/>
            <person name="Floyd S.K."/>
            <person name="Frommer W.B."/>
            <person name="Fujita T."/>
            <person name="Gramzow L."/>
            <person name="Gutensohn M."/>
            <person name="Harholt J."/>
            <person name="Hattori M."/>
            <person name="Heyl A."/>
            <person name="Hirai T."/>
            <person name="Hiwatashi Y."/>
            <person name="Ishikawa M."/>
            <person name="Iwata M."/>
            <person name="Karol K.G."/>
            <person name="Koehler B."/>
            <person name="Kolukisaoglu U."/>
            <person name="Kubo M."/>
            <person name="Kurata T."/>
            <person name="Lalonde S."/>
            <person name="Li K."/>
            <person name="Li Y."/>
            <person name="Litt A."/>
            <person name="Lyons E."/>
            <person name="Manning G."/>
            <person name="Maruyama T."/>
            <person name="Michael T.P."/>
            <person name="Mikami K."/>
            <person name="Miyazaki S."/>
            <person name="Morinaga S."/>
            <person name="Murata T."/>
            <person name="Mueller-Roeber B."/>
            <person name="Nelson D.R."/>
            <person name="Obara M."/>
            <person name="Oguri Y."/>
            <person name="Olmstead R.G."/>
            <person name="Onodera N."/>
            <person name="Petersen B.L."/>
            <person name="Pils B."/>
            <person name="Prigge M."/>
            <person name="Rensing S.A."/>
            <person name="Riano-Pachon D.M."/>
            <person name="Roberts A.W."/>
            <person name="Sato Y."/>
            <person name="Scheller H.V."/>
            <person name="Schulz B."/>
            <person name="Schulz C."/>
            <person name="Shakirov E.V."/>
            <person name="Shibagaki N."/>
            <person name="Shinohara N."/>
            <person name="Shippen D.E."/>
            <person name="Soerensen I."/>
            <person name="Sotooka R."/>
            <person name="Sugimoto N."/>
            <person name="Sugita M."/>
            <person name="Sumikawa N."/>
            <person name="Tanurdzic M."/>
            <person name="Theissen G."/>
            <person name="Ulvskov P."/>
            <person name="Wakazuki S."/>
            <person name="Weng J.K."/>
            <person name="Willats W.W."/>
            <person name="Wipf D."/>
            <person name="Wolf P.G."/>
            <person name="Yang L."/>
            <person name="Zimmer A.D."/>
            <person name="Zhu Q."/>
            <person name="Mitros T."/>
            <person name="Hellsten U."/>
            <person name="Loque D."/>
            <person name="Otillar R."/>
            <person name="Salamov A."/>
            <person name="Schmutz J."/>
            <person name="Shapiro H."/>
            <person name="Lindquist E."/>
            <person name="Lucas S."/>
            <person name="Rokhsar D."/>
            <person name="Grigoriev I.V."/>
        </authorList>
    </citation>
    <scope>NUCLEOTIDE SEQUENCE [LARGE SCALE GENOMIC DNA]</scope>
</reference>
<dbReference type="FunFam" id="3.50.7.10:FF:000005">
    <property type="entry name" value="T-complex protein 1 subunit gamma"/>
    <property type="match status" value="1"/>
</dbReference>
<dbReference type="NCBIfam" id="NF041082">
    <property type="entry name" value="thermosome_alpha"/>
    <property type="match status" value="1"/>
</dbReference>
<evidence type="ECO:0000313" key="12">
    <source>
        <dbReference type="EMBL" id="EFJ38640.1"/>
    </source>
</evidence>
<dbReference type="Pfam" id="PF00118">
    <property type="entry name" value="Cpn60_TCP1"/>
    <property type="match status" value="1"/>
</dbReference>
<dbReference type="SUPFAM" id="SSF52029">
    <property type="entry name" value="GroEL apical domain-like"/>
    <property type="match status" value="1"/>
</dbReference>
<keyword evidence="5 9" id="KW-0547">Nucleotide-binding</keyword>
<evidence type="ECO:0000256" key="6">
    <source>
        <dbReference type="ARBA" id="ARBA00022840"/>
    </source>
</evidence>
<dbReference type="eggNOG" id="KOG0364">
    <property type="taxonomic scope" value="Eukaryota"/>
</dbReference>
<feature type="region of interest" description="Disordered" evidence="11">
    <location>
        <begin position="532"/>
        <end position="554"/>
    </location>
</feature>
<dbReference type="InterPro" id="IPR027413">
    <property type="entry name" value="GROEL-like_equatorial_sf"/>
</dbReference>
<sequence length="554" mass="59610">MTVVVLNDAIKRESGRSVLQGMIAAATAGAEIIRTTLGPRSMHKMLLDAAGSGIVVTNDGNSILRDLDVQHPAAKAMVELSRAQEEEAGDGTTSVIVLAAEMLRAAEPLVALRAFHPSIVCRGFARALEDSLGALESAAFSMDVEDHAALQGIVRSCLGGKFTGALGDLVADMAIDAVKTVAVDLGNGSKEIDVKKYVKIEKVAGGRLEDSAVLRGVMINKDVVAPGRMRRKITNPRVVLLDCPLEYKKGENATNVEVMEEEDWSILLKLEEEFVEEACKHILTLKPDLVITEKGLSDLACHHLSKAGVSAIRRVRKTDTNRIARACGATIVNRPEELQERHVGTGAGLFEVRKIGDEFFAFLIQCQEPRACTVLLRGASQDILNEVERNLHDAMCVVRNTIRDHGKMVAGGGACEMAVSAALKSKACSVEGIEQWAYRAAAQALEVIPRTLAQNCGVAMIRTMTELQARHAEACEKREACSFGIEGRSGKIADMREAGVWDAFGVKAQVIKSAIEAATMLLRIDDVVSGIKKKKERGAQGPSDDAGDREDIPE</sequence>
<dbReference type="GO" id="GO:0005524">
    <property type="term" value="F:ATP binding"/>
    <property type="evidence" value="ECO:0007669"/>
    <property type="project" value="UniProtKB-KW"/>
</dbReference>
<accession>D8QMT6</accession>
<proteinExistence type="inferred from homology"/>
<dbReference type="SUPFAM" id="SSF48592">
    <property type="entry name" value="GroEL equatorial domain-like"/>
    <property type="match status" value="1"/>
</dbReference>
<name>D8QMT6_SELML</name>
<keyword evidence="7 9" id="KW-0143">Chaperone</keyword>
<dbReference type="Gene3D" id="3.30.260.10">
    <property type="entry name" value="TCP-1-like chaperonin intermediate domain"/>
    <property type="match status" value="1"/>
</dbReference>
<dbReference type="PRINTS" id="PR00304">
    <property type="entry name" value="TCOMPLEXTCP1"/>
</dbReference>
<comment type="function">
    <text evidence="8">Molecular chaperone; assists the folding of proteins upon ATP hydrolysis. Known to play a role, in vitro, in the folding of actin and tubulin.</text>
</comment>
<gene>
    <name evidence="12" type="ORF">SELMODRAFT_229930</name>
</gene>
<evidence type="ECO:0000256" key="3">
    <source>
        <dbReference type="ARBA" id="ARBA00017187"/>
    </source>
</evidence>
<keyword evidence="13" id="KW-1185">Reference proteome</keyword>
<evidence type="ECO:0000256" key="1">
    <source>
        <dbReference type="ARBA" id="ARBA00004496"/>
    </source>
</evidence>
<dbReference type="HOGENOM" id="CLU_008891_7_3_1"/>
<dbReference type="InterPro" id="IPR017998">
    <property type="entry name" value="Chaperone_TCP-1"/>
</dbReference>
<dbReference type="OrthoDB" id="10248520at2759"/>
<comment type="subcellular location">
    <subcellularLocation>
        <location evidence="1">Cytoplasm</location>
    </subcellularLocation>
</comment>
<dbReference type="Proteomes" id="UP000001514">
    <property type="component" value="Unassembled WGS sequence"/>
</dbReference>
<dbReference type="Gene3D" id="3.50.7.10">
    <property type="entry name" value="GroEL"/>
    <property type="match status" value="1"/>
</dbReference>
<dbReference type="InterPro" id="IPR002194">
    <property type="entry name" value="Chaperonin_TCP-1_CS"/>
</dbReference>
<dbReference type="AlphaFoldDB" id="D8QMT6"/>
<dbReference type="SUPFAM" id="SSF54849">
    <property type="entry name" value="GroEL-intermediate domain like"/>
    <property type="match status" value="1"/>
</dbReference>
<dbReference type="InterPro" id="IPR027410">
    <property type="entry name" value="TCP-1-like_intermed_sf"/>
</dbReference>
<evidence type="ECO:0000256" key="11">
    <source>
        <dbReference type="SAM" id="MobiDB-lite"/>
    </source>
</evidence>
<dbReference type="NCBIfam" id="TIGR02344">
    <property type="entry name" value="chap_CCT_gamma"/>
    <property type="match status" value="1"/>
</dbReference>
<dbReference type="FunFam" id="1.10.560.10:FF:000073">
    <property type="entry name" value="T-complex protein 1 subunit gamma"/>
    <property type="match status" value="1"/>
</dbReference>
<dbReference type="PROSITE" id="PS00750">
    <property type="entry name" value="TCP1_1"/>
    <property type="match status" value="1"/>
</dbReference>